<evidence type="ECO:0000259" key="2">
    <source>
        <dbReference type="Pfam" id="PF03432"/>
    </source>
</evidence>
<dbReference type="RefSeq" id="WP_040499072.1">
    <property type="nucleotide sequence ID" value="NZ_AP019774.1"/>
</dbReference>
<dbReference type="Proteomes" id="UP000509742">
    <property type="component" value="Chromosome"/>
</dbReference>
<name>A0A6J4D075_9HELI</name>
<evidence type="ECO:0000313" key="3">
    <source>
        <dbReference type="EMBL" id="BCD45417.1"/>
    </source>
</evidence>
<evidence type="ECO:0000256" key="1">
    <source>
        <dbReference type="SAM" id="MobiDB-lite"/>
    </source>
</evidence>
<dbReference type="Proteomes" id="UP000317935">
    <property type="component" value="Chromosome"/>
</dbReference>
<feature type="region of interest" description="Disordered" evidence="1">
    <location>
        <begin position="602"/>
        <end position="631"/>
    </location>
</feature>
<dbReference type="OrthoDB" id="5362551at2"/>
<proteinExistence type="predicted"/>
<feature type="domain" description="MobA/VirD2-like nuclease" evidence="2">
    <location>
        <begin position="86"/>
        <end position="191"/>
    </location>
</feature>
<feature type="compositionally biased region" description="Polar residues" evidence="1">
    <location>
        <begin position="525"/>
        <end position="545"/>
    </location>
</feature>
<dbReference type="InterPro" id="IPR005094">
    <property type="entry name" value="Endonuclease_MobA/VirD2"/>
</dbReference>
<sequence length="631" mass="74393">MDSKIKDTPLDYKPNLDWIDEIVRPKRARPNTDTYNAKLLIRLNNFAQSGAPSKFACDETKTPVVIKNIGQMKHAHLRNALGYALKNTDSKLAYTQWFDQNKLEDILEEWKRDFDVLKDCNEAMHLVFSLKEKPDELVMHGLLHATFETLRTCMPDYKFALVPHSHQQHAHIHCFINKTNQITRKRLRFAKRTDCKEFFHDLREEFSYRINAYLKTPEHLYTNQPSLKVLDNLKERLRTIREEEKQAEKDFSSQQEHYNQQTKKLLDMGYQAIERQHKRHSEQKEALKAWQDYTDVLFEKQTRGFTLLQKKQAIYEQYQHLDKRYLDKKTLMCISELKSQIEMQRTTQERNFINPNFLDHIAQALNHQKPTLKNLKRHFYKLNTLEHIIPQLKEASSSAKDKQLAIIHSNQQTLLNIANERLAFLVQRFDALQQEKEDLDHIWNEWAQQLKQATTQKEQENLLLSQDLIKNNRSLARTSKSLSCIAREILSANRFLNNHAKDLPFILQDAKQLLQKLKTERGKASNPTMAKRQQWQTQSGSTLKSNVDLDQPYQAVATQQGLATTENSQETMLHTMMQMMQEQQKTIQTMAQDIAEFRQQQQRTQYQELQDQPQQLHEPSEVSVTKKGKGR</sequence>
<evidence type="ECO:0000313" key="5">
    <source>
        <dbReference type="Proteomes" id="UP000317935"/>
    </source>
</evidence>
<dbReference type="EMBL" id="AP023036">
    <property type="protein sequence ID" value="BCD45417.1"/>
    <property type="molecule type" value="Genomic_DNA"/>
</dbReference>
<gene>
    <name evidence="3" type="ORF">NHP190020_04560</name>
    <name evidence="4" type="ORF">SNTW_08150</name>
</gene>
<feature type="region of interest" description="Disordered" evidence="1">
    <location>
        <begin position="520"/>
        <end position="545"/>
    </location>
</feature>
<dbReference type="Pfam" id="PF03432">
    <property type="entry name" value="Relaxase"/>
    <property type="match status" value="1"/>
</dbReference>
<feature type="compositionally biased region" description="Low complexity" evidence="1">
    <location>
        <begin position="602"/>
        <end position="615"/>
    </location>
</feature>
<organism evidence="4 5">
    <name type="scientific">Helicobacter suis</name>
    <dbReference type="NCBI Taxonomy" id="104628"/>
    <lineage>
        <taxon>Bacteria</taxon>
        <taxon>Pseudomonadati</taxon>
        <taxon>Campylobacterota</taxon>
        <taxon>Epsilonproteobacteria</taxon>
        <taxon>Campylobacterales</taxon>
        <taxon>Helicobacteraceae</taxon>
        <taxon>Helicobacter</taxon>
    </lineage>
</organism>
<keyword evidence="6" id="KW-1185">Reference proteome</keyword>
<reference evidence="3 6" key="2">
    <citation type="submission" date="2020-04" db="EMBL/GenBank/DDBJ databases">
        <title>Genomic analysis of gastric non-Helicobacter pylori Helicobacters isolated in Japan.</title>
        <authorList>
            <person name="Suzuki M."/>
            <person name="Rimbara E."/>
        </authorList>
    </citation>
    <scope>NUCLEOTIDE SEQUENCE [LARGE SCALE GENOMIC DNA]</scope>
    <source>
        <strain evidence="3 6">NHP19-0020</strain>
    </source>
</reference>
<reference evidence="4 5" key="1">
    <citation type="submission" date="2019-06" db="EMBL/GenBank/DDBJ databases">
        <title>Complete genome sequence of Helicobacter suis SNTW101c.</title>
        <authorList>
            <person name="Rimbara E."/>
            <person name="Suzuki M."/>
            <person name="Matsui H."/>
            <person name="Nakamura M."/>
            <person name="Mori S."/>
            <person name="Shibayama K."/>
        </authorList>
    </citation>
    <scope>NUCLEOTIDE SEQUENCE [LARGE SCALE GENOMIC DNA]</scope>
    <source>
        <strain evidence="4 5">SNTW101c</strain>
    </source>
</reference>
<dbReference type="GeneID" id="56928170"/>
<evidence type="ECO:0000313" key="4">
    <source>
        <dbReference type="EMBL" id="BCD70170.1"/>
    </source>
</evidence>
<evidence type="ECO:0000313" key="6">
    <source>
        <dbReference type="Proteomes" id="UP000509742"/>
    </source>
</evidence>
<accession>A0A6J4D075</accession>
<dbReference type="AlphaFoldDB" id="A0A6J4D075"/>
<dbReference type="EMBL" id="AP019774">
    <property type="protein sequence ID" value="BCD70170.1"/>
    <property type="molecule type" value="Genomic_DNA"/>
</dbReference>
<protein>
    <recommendedName>
        <fullName evidence="2">MobA/VirD2-like nuclease domain-containing protein</fullName>
    </recommendedName>
</protein>